<evidence type="ECO:0000313" key="3">
    <source>
        <dbReference type="Proteomes" id="UP000799771"/>
    </source>
</evidence>
<dbReference type="RefSeq" id="XP_033520130.1">
    <property type="nucleotide sequence ID" value="XM_033673495.1"/>
</dbReference>
<feature type="region of interest" description="Disordered" evidence="1">
    <location>
        <begin position="126"/>
        <end position="148"/>
    </location>
</feature>
<name>A0A6A6A4P8_9PLEO</name>
<keyword evidence="3" id="KW-1185">Reference proteome</keyword>
<dbReference type="Proteomes" id="UP000799771">
    <property type="component" value="Unassembled WGS sequence"/>
</dbReference>
<evidence type="ECO:0000313" key="2">
    <source>
        <dbReference type="EMBL" id="KAF2125738.1"/>
    </source>
</evidence>
<gene>
    <name evidence="2" type="ORF">P153DRAFT_92615</name>
</gene>
<organism evidence="2 3">
    <name type="scientific">Dothidotthia symphoricarpi CBS 119687</name>
    <dbReference type="NCBI Taxonomy" id="1392245"/>
    <lineage>
        <taxon>Eukaryota</taxon>
        <taxon>Fungi</taxon>
        <taxon>Dikarya</taxon>
        <taxon>Ascomycota</taxon>
        <taxon>Pezizomycotina</taxon>
        <taxon>Dothideomycetes</taxon>
        <taxon>Pleosporomycetidae</taxon>
        <taxon>Pleosporales</taxon>
        <taxon>Dothidotthiaceae</taxon>
        <taxon>Dothidotthia</taxon>
    </lineage>
</organism>
<dbReference type="AlphaFoldDB" id="A0A6A6A4P8"/>
<proteinExistence type="predicted"/>
<sequence length="285" mass="31076">MMSSDQLPNSDLSWSCLPDNIYMSTVDFDQELKWYQENYAQQDSAQMEHVDNWHGDIDTSLGNLTCFISYISSKCLGCAYVVLTDLPTGDLVSSQNFIQSSASNDLMPPTLDLCYTAGENATLSFLPSDHNTTSTRQSDVLSESMRSTQSPMAPTEICSLKVETHAALQPIYNENAAQSVQQVLETPDNTSATASSAFNVPTLSFENNNVKTSRSDTARNGASTPIEVTDAPIGHVSRNGTFRCRPQECAGTILQTGVSSQLLRPTQSLNPTGQTRYVTVKDTIS</sequence>
<dbReference type="GeneID" id="54413927"/>
<protein>
    <submittedName>
        <fullName evidence="2">Uncharacterized protein</fullName>
    </submittedName>
</protein>
<reference evidence="2" key="1">
    <citation type="journal article" date="2020" name="Stud. Mycol.">
        <title>101 Dothideomycetes genomes: a test case for predicting lifestyles and emergence of pathogens.</title>
        <authorList>
            <person name="Haridas S."/>
            <person name="Albert R."/>
            <person name="Binder M."/>
            <person name="Bloem J."/>
            <person name="Labutti K."/>
            <person name="Salamov A."/>
            <person name="Andreopoulos B."/>
            <person name="Baker S."/>
            <person name="Barry K."/>
            <person name="Bills G."/>
            <person name="Bluhm B."/>
            <person name="Cannon C."/>
            <person name="Castanera R."/>
            <person name="Culley D."/>
            <person name="Daum C."/>
            <person name="Ezra D."/>
            <person name="Gonzalez J."/>
            <person name="Henrissat B."/>
            <person name="Kuo A."/>
            <person name="Liang C."/>
            <person name="Lipzen A."/>
            <person name="Lutzoni F."/>
            <person name="Magnuson J."/>
            <person name="Mondo S."/>
            <person name="Nolan M."/>
            <person name="Ohm R."/>
            <person name="Pangilinan J."/>
            <person name="Park H.-J."/>
            <person name="Ramirez L."/>
            <person name="Alfaro M."/>
            <person name="Sun H."/>
            <person name="Tritt A."/>
            <person name="Yoshinaga Y."/>
            <person name="Zwiers L.-H."/>
            <person name="Turgeon B."/>
            <person name="Goodwin S."/>
            <person name="Spatafora J."/>
            <person name="Crous P."/>
            <person name="Grigoriev I."/>
        </authorList>
    </citation>
    <scope>NUCLEOTIDE SEQUENCE</scope>
    <source>
        <strain evidence="2">CBS 119687</strain>
    </source>
</reference>
<evidence type="ECO:0000256" key="1">
    <source>
        <dbReference type="SAM" id="MobiDB-lite"/>
    </source>
</evidence>
<accession>A0A6A6A4P8</accession>
<dbReference type="EMBL" id="ML977515">
    <property type="protein sequence ID" value="KAF2125738.1"/>
    <property type="molecule type" value="Genomic_DNA"/>
</dbReference>